<keyword evidence="3" id="KW-1003">Cell membrane</keyword>
<dbReference type="CDD" id="cd06261">
    <property type="entry name" value="TM_PBP2"/>
    <property type="match status" value="1"/>
</dbReference>
<dbReference type="PROSITE" id="PS50928">
    <property type="entry name" value="ABC_TM1"/>
    <property type="match status" value="1"/>
</dbReference>
<evidence type="ECO:0000256" key="3">
    <source>
        <dbReference type="ARBA" id="ARBA00022475"/>
    </source>
</evidence>
<dbReference type="Proteomes" id="UP000236311">
    <property type="component" value="Unassembled WGS sequence"/>
</dbReference>
<proteinExistence type="inferred from homology"/>
<dbReference type="Gene3D" id="1.10.3720.10">
    <property type="entry name" value="MetI-like"/>
    <property type="match status" value="1"/>
</dbReference>
<evidence type="ECO:0000256" key="5">
    <source>
        <dbReference type="ARBA" id="ARBA00022989"/>
    </source>
</evidence>
<accession>A0A2K4ZI88</accession>
<feature type="transmembrane region" description="Helical" evidence="7">
    <location>
        <begin position="97"/>
        <end position="118"/>
    </location>
</feature>
<dbReference type="InterPro" id="IPR050809">
    <property type="entry name" value="UgpAE/MalFG_permease"/>
</dbReference>
<dbReference type="InterPro" id="IPR000515">
    <property type="entry name" value="MetI-like"/>
</dbReference>
<feature type="domain" description="ABC transmembrane type-1" evidence="8">
    <location>
        <begin position="90"/>
        <end position="305"/>
    </location>
</feature>
<comment type="similarity">
    <text evidence="7">Belongs to the binding-protein-dependent transport system permease family.</text>
</comment>
<comment type="subcellular location">
    <subcellularLocation>
        <location evidence="1 7">Cell membrane</location>
        <topology evidence="1 7">Multi-pass membrane protein</topology>
    </subcellularLocation>
</comment>
<sequence>MAALSAKPEKFKKKITAAYVIKRLKESWQLYLLLLPAFIYVVIFSYGPMYGIQIAFKNFKPSIGITESEWLDPLFKNFIRFFKYPDFWKMIRNTLSITLYSLATFPCAIIFALMLNEVRRIRLKKSIQMITYATHFLSEVVACSLVLMMLDRANGPVNNLIAALGGERIPFITNPRAFSSIYVWSDVWQNLGWNSILYIAALASISPELVDAARVDGANRMQIIRHINIPGIMPTIAITFIMRLGGLLSVGYSKIYLLQNDLNLSASQVISTYVYDIGILGGQYSYSTAIGLFNNIVNIICLLIANKVVRRLTETGLF</sequence>
<gene>
    <name evidence="9" type="primary">yteP_25</name>
    <name evidence="9" type="ORF">AMURIS_02921</name>
</gene>
<keyword evidence="10" id="KW-1185">Reference proteome</keyword>
<dbReference type="PANTHER" id="PTHR43227:SF11">
    <property type="entry name" value="BLL4140 PROTEIN"/>
    <property type="match status" value="1"/>
</dbReference>
<evidence type="ECO:0000256" key="4">
    <source>
        <dbReference type="ARBA" id="ARBA00022692"/>
    </source>
</evidence>
<name>A0A2K4ZI88_9FIRM</name>
<evidence type="ECO:0000256" key="7">
    <source>
        <dbReference type="RuleBase" id="RU363032"/>
    </source>
</evidence>
<keyword evidence="6 7" id="KW-0472">Membrane</keyword>
<dbReference type="PANTHER" id="PTHR43227">
    <property type="entry name" value="BLL4140 PROTEIN"/>
    <property type="match status" value="1"/>
</dbReference>
<feature type="transmembrane region" description="Helical" evidence="7">
    <location>
        <begin position="284"/>
        <end position="305"/>
    </location>
</feature>
<keyword evidence="9" id="KW-0762">Sugar transport</keyword>
<feature type="transmembrane region" description="Helical" evidence="7">
    <location>
        <begin position="30"/>
        <end position="52"/>
    </location>
</feature>
<dbReference type="OrthoDB" id="2637002at2"/>
<keyword evidence="4 7" id="KW-0812">Transmembrane</keyword>
<reference evidence="9 10" key="1">
    <citation type="submission" date="2018-01" db="EMBL/GenBank/DDBJ databases">
        <authorList>
            <person name="Gaut B.S."/>
            <person name="Morton B.R."/>
            <person name="Clegg M.T."/>
            <person name="Duvall M.R."/>
        </authorList>
    </citation>
    <scope>NUCLEOTIDE SEQUENCE [LARGE SCALE GENOMIC DNA]</scope>
    <source>
        <strain evidence="9">GP69</strain>
    </source>
</reference>
<dbReference type="RefSeq" id="WP_103240261.1">
    <property type="nucleotide sequence ID" value="NZ_CANRXC010000002.1"/>
</dbReference>
<evidence type="ECO:0000259" key="8">
    <source>
        <dbReference type="PROSITE" id="PS50928"/>
    </source>
</evidence>
<protein>
    <submittedName>
        <fullName evidence="9">Putative multiple-sugar transport system permease YteP</fullName>
    </submittedName>
</protein>
<dbReference type="GO" id="GO:0005886">
    <property type="term" value="C:plasma membrane"/>
    <property type="evidence" value="ECO:0007669"/>
    <property type="project" value="UniProtKB-SubCell"/>
</dbReference>
<evidence type="ECO:0000256" key="2">
    <source>
        <dbReference type="ARBA" id="ARBA00022448"/>
    </source>
</evidence>
<evidence type="ECO:0000313" key="10">
    <source>
        <dbReference type="Proteomes" id="UP000236311"/>
    </source>
</evidence>
<evidence type="ECO:0000313" key="9">
    <source>
        <dbReference type="EMBL" id="SOY30198.1"/>
    </source>
</evidence>
<organism evidence="9 10">
    <name type="scientific">Acetatifactor muris</name>
    <dbReference type="NCBI Taxonomy" id="879566"/>
    <lineage>
        <taxon>Bacteria</taxon>
        <taxon>Bacillati</taxon>
        <taxon>Bacillota</taxon>
        <taxon>Clostridia</taxon>
        <taxon>Lachnospirales</taxon>
        <taxon>Lachnospiraceae</taxon>
        <taxon>Acetatifactor</taxon>
    </lineage>
</organism>
<feature type="transmembrane region" description="Helical" evidence="7">
    <location>
        <begin position="231"/>
        <end position="252"/>
    </location>
</feature>
<dbReference type="EMBL" id="OFSM01000014">
    <property type="protein sequence ID" value="SOY30198.1"/>
    <property type="molecule type" value="Genomic_DNA"/>
</dbReference>
<keyword evidence="2 7" id="KW-0813">Transport</keyword>
<dbReference type="GO" id="GO:0055085">
    <property type="term" value="P:transmembrane transport"/>
    <property type="evidence" value="ECO:0007669"/>
    <property type="project" value="InterPro"/>
</dbReference>
<keyword evidence="5 7" id="KW-1133">Transmembrane helix</keyword>
<evidence type="ECO:0000256" key="1">
    <source>
        <dbReference type="ARBA" id="ARBA00004651"/>
    </source>
</evidence>
<dbReference type="SUPFAM" id="SSF161098">
    <property type="entry name" value="MetI-like"/>
    <property type="match status" value="1"/>
</dbReference>
<dbReference type="InterPro" id="IPR035906">
    <property type="entry name" value="MetI-like_sf"/>
</dbReference>
<dbReference type="Pfam" id="PF00528">
    <property type="entry name" value="BPD_transp_1"/>
    <property type="match status" value="1"/>
</dbReference>
<dbReference type="AlphaFoldDB" id="A0A2K4ZI88"/>
<evidence type="ECO:0000256" key="6">
    <source>
        <dbReference type="ARBA" id="ARBA00023136"/>
    </source>
</evidence>